<name>A0A4V6I8M9_STECR</name>
<feature type="region of interest" description="Disordered" evidence="9">
    <location>
        <begin position="49"/>
        <end position="77"/>
    </location>
</feature>
<dbReference type="SMART" id="SM01326">
    <property type="entry name" value="PTEN_C2"/>
    <property type="match status" value="1"/>
</dbReference>
<feature type="domain" description="Tyrosine specific protein phosphatases" evidence="10">
    <location>
        <begin position="227"/>
        <end position="298"/>
    </location>
</feature>
<evidence type="ECO:0000256" key="4">
    <source>
        <dbReference type="ARBA" id="ARBA00022490"/>
    </source>
</evidence>
<feature type="compositionally biased region" description="Basic residues" evidence="9">
    <location>
        <begin position="1"/>
        <end position="13"/>
    </location>
</feature>
<dbReference type="PROSITE" id="PS50056">
    <property type="entry name" value="TYR_PHOSPHATASE_2"/>
    <property type="match status" value="1"/>
</dbReference>
<dbReference type="GO" id="GO:0050793">
    <property type="term" value="P:regulation of developmental process"/>
    <property type="evidence" value="ECO:0007669"/>
    <property type="project" value="UniProtKB-ARBA"/>
</dbReference>
<evidence type="ECO:0000256" key="6">
    <source>
        <dbReference type="ARBA" id="ARBA00022912"/>
    </source>
</evidence>
<evidence type="ECO:0000256" key="7">
    <source>
        <dbReference type="ARBA" id="ARBA00023098"/>
    </source>
</evidence>
<feature type="compositionally biased region" description="Low complexity" evidence="9">
    <location>
        <begin position="19"/>
        <end position="35"/>
    </location>
</feature>
<dbReference type="EMBL" id="AZBU02000001">
    <property type="protein sequence ID" value="TMS38813.1"/>
    <property type="molecule type" value="Genomic_DNA"/>
</dbReference>
<feature type="region of interest" description="Disordered" evidence="9">
    <location>
        <begin position="732"/>
        <end position="769"/>
    </location>
</feature>
<keyword evidence="4" id="KW-0963">Cytoplasm</keyword>
<dbReference type="SMART" id="SM00404">
    <property type="entry name" value="PTPc_motif"/>
    <property type="match status" value="1"/>
</dbReference>
<dbReference type="CDD" id="cd14509">
    <property type="entry name" value="PTP_PTEN"/>
    <property type="match status" value="1"/>
</dbReference>
<evidence type="ECO:0000256" key="9">
    <source>
        <dbReference type="SAM" id="MobiDB-lite"/>
    </source>
</evidence>
<dbReference type="GO" id="GO:0043005">
    <property type="term" value="C:neuron projection"/>
    <property type="evidence" value="ECO:0007669"/>
    <property type="project" value="UniProtKB-SubCell"/>
</dbReference>
<organism evidence="12 13">
    <name type="scientific">Steinernema carpocapsae</name>
    <name type="common">Entomopathogenic nematode</name>
    <dbReference type="NCBI Taxonomy" id="34508"/>
    <lineage>
        <taxon>Eukaryota</taxon>
        <taxon>Metazoa</taxon>
        <taxon>Ecdysozoa</taxon>
        <taxon>Nematoda</taxon>
        <taxon>Chromadorea</taxon>
        <taxon>Rhabditida</taxon>
        <taxon>Tylenchina</taxon>
        <taxon>Panagrolaimomorpha</taxon>
        <taxon>Strongyloidoidea</taxon>
        <taxon>Steinernematidae</taxon>
        <taxon>Steinernema</taxon>
    </lineage>
</organism>
<dbReference type="Proteomes" id="UP000298663">
    <property type="component" value="Chromosome X"/>
</dbReference>
<protein>
    <submittedName>
        <fullName evidence="12">Uncharacterized protein</fullName>
    </submittedName>
</protein>
<proteinExistence type="inferred from homology"/>
<keyword evidence="5" id="KW-0378">Hydrolase</keyword>
<reference evidence="12 13" key="1">
    <citation type="journal article" date="2015" name="Genome Biol.">
        <title>Comparative genomics of Steinernema reveals deeply conserved gene regulatory networks.</title>
        <authorList>
            <person name="Dillman A.R."/>
            <person name="Macchietto M."/>
            <person name="Porter C.F."/>
            <person name="Rogers A."/>
            <person name="Williams B."/>
            <person name="Antoshechkin I."/>
            <person name="Lee M.M."/>
            <person name="Goodwin Z."/>
            <person name="Lu X."/>
            <person name="Lewis E.E."/>
            <person name="Goodrich-Blair H."/>
            <person name="Stock S.P."/>
            <person name="Adams B.J."/>
            <person name="Sternberg P.W."/>
            <person name="Mortazavi A."/>
        </authorList>
    </citation>
    <scope>NUCLEOTIDE SEQUENCE [LARGE SCALE GENOMIC DNA]</scope>
    <source>
        <strain evidence="12 13">ALL</strain>
    </source>
</reference>
<dbReference type="GO" id="GO:0005886">
    <property type="term" value="C:plasma membrane"/>
    <property type="evidence" value="ECO:0007669"/>
    <property type="project" value="TreeGrafter"/>
</dbReference>
<evidence type="ECO:0000256" key="3">
    <source>
        <dbReference type="ARBA" id="ARBA00007881"/>
    </source>
</evidence>
<sequence length="795" mass="90073">MNHSSYRNHHHVSPAHINASSTSGSSSSAQGLAESESVDTIVNSIVNQIDNMPLPNEPGTSSSGDSSPRPPAPPNSALQGRQLEIEYVNGNDSPDSAVPETSKKTIELKGSFGFIPQRFLDPLCRPLRSIVSQNRRRYIDDLNALNLDLTYITDRVIAMGYPATFVHEGLFRNTMLSTVIFLNIFHSGHFKVFNLRGEYIYDANNFEHRVSAYEMTDHHPPRLELMQPFCEEVHNYLISHPENVVAVHCKAGKGRTGVMICAYLTFIRLYETARQCMDYYSIVRTHNNKGVTIPSQRRYVYYYEHMLNHGLDYTPYQIEIVGVYIEQPPQNGRFSSMNGLNITISCGDVEVFNSPTLVLDKETMEEENELTERFPNYQGEDSYEQSRGDCLSRRCFGWTMPEDNRVFLEGDVCVRINRSSLSSAFNKTSVKLKKLGHIWFNTMFTCGHYIQTPYVHGDEANPYPEDGTTIARKISEDESDAFDPNEPSTSKGLRRGKKQSLRYEINEPPGLEAHCPQATVSAIHRNSVEAPRISIRKMLEKAHEKNLVSDDYNEKRKAAMGSGEPIPKAPVGRPMASGPNCVMRKPDEHAFSYGAFEVDKVCKANNVPPGFRVIIVTRCVNRTEVKEVDEAETRLQQTRHCQKFYEHKKRQEMQAKLENKIKKNIEAEHKPRSNSKLLDLFRKNKKKMPEAEMRAQVEKTMKSYLFPHRPEPTSPERYFRCPLVCPPSSAVAFAPASPPPPAIDQPGTSTSQQMDDDETNRTITSVSSSCFRPAEDIFERLMAEEDESPGNDESE</sequence>
<dbReference type="GO" id="GO:0051896">
    <property type="term" value="P:regulation of phosphatidylinositol 3-kinase/protein kinase B signal transduction"/>
    <property type="evidence" value="ECO:0007669"/>
    <property type="project" value="TreeGrafter"/>
</dbReference>
<evidence type="ECO:0000313" key="12">
    <source>
        <dbReference type="EMBL" id="TMS38813.1"/>
    </source>
</evidence>
<dbReference type="InterPro" id="IPR029023">
    <property type="entry name" value="Tensin_phosphatase"/>
</dbReference>
<dbReference type="InterPro" id="IPR045101">
    <property type="entry name" value="PTP_PTEN"/>
</dbReference>
<dbReference type="Pfam" id="PF22785">
    <property type="entry name" value="Tc-R-P"/>
    <property type="match status" value="1"/>
</dbReference>
<keyword evidence="6" id="KW-0904">Protein phosphatase</keyword>
<feature type="domain" description="Phosphatase tensin-type" evidence="11">
    <location>
        <begin position="138"/>
        <end position="310"/>
    </location>
</feature>
<dbReference type="STRING" id="34508.A0A4V6I8M9"/>
<dbReference type="PROSITE" id="PS00383">
    <property type="entry name" value="TYR_PHOSPHATASE_1"/>
    <property type="match status" value="1"/>
</dbReference>
<dbReference type="InterPro" id="IPR000387">
    <property type="entry name" value="Tyr_Pase_dom"/>
</dbReference>
<dbReference type="AlphaFoldDB" id="A0A4V6I8M9"/>
<evidence type="ECO:0000256" key="5">
    <source>
        <dbReference type="ARBA" id="ARBA00022801"/>
    </source>
</evidence>
<feature type="region of interest" description="Disordered" evidence="9">
    <location>
        <begin position="1"/>
        <end position="36"/>
    </location>
</feature>
<keyword evidence="8" id="KW-0966">Cell projection</keyword>
<gene>
    <name evidence="12" type="ORF">L596_005454</name>
</gene>
<dbReference type="SUPFAM" id="SSF52799">
    <property type="entry name" value="(Phosphotyrosine protein) phosphatases II"/>
    <property type="match status" value="1"/>
</dbReference>
<dbReference type="GO" id="GO:0008285">
    <property type="term" value="P:negative regulation of cell population proliferation"/>
    <property type="evidence" value="ECO:0007669"/>
    <property type="project" value="TreeGrafter"/>
</dbReference>
<dbReference type="GO" id="GO:0005829">
    <property type="term" value="C:cytosol"/>
    <property type="evidence" value="ECO:0007669"/>
    <property type="project" value="TreeGrafter"/>
</dbReference>
<feature type="region of interest" description="Disordered" evidence="9">
    <location>
        <begin position="475"/>
        <end position="499"/>
    </location>
</feature>
<dbReference type="GO" id="GO:0004725">
    <property type="term" value="F:protein tyrosine phosphatase activity"/>
    <property type="evidence" value="ECO:0007669"/>
    <property type="project" value="TreeGrafter"/>
</dbReference>
<reference evidence="12 13" key="2">
    <citation type="journal article" date="2019" name="G3 (Bethesda)">
        <title>Hybrid Assembly of the Genome of the Entomopathogenic Nematode Steinernema carpocapsae Identifies the X-Chromosome.</title>
        <authorList>
            <person name="Serra L."/>
            <person name="Macchietto M."/>
            <person name="Macias-Munoz A."/>
            <person name="McGill C.J."/>
            <person name="Rodriguez I.M."/>
            <person name="Rodriguez B."/>
            <person name="Murad R."/>
            <person name="Mortazavi A."/>
        </authorList>
    </citation>
    <scope>NUCLEOTIDE SEQUENCE [LARGE SCALE GENOMIC DNA]</scope>
    <source>
        <strain evidence="12 13">ALL</strain>
    </source>
</reference>
<comment type="subcellular location">
    <subcellularLocation>
        <location evidence="1">Cell projection</location>
        <location evidence="1">Neuron projection</location>
    </subcellularLocation>
    <subcellularLocation>
        <location evidence="2">Cytoplasm</location>
    </subcellularLocation>
</comment>
<evidence type="ECO:0000313" key="13">
    <source>
        <dbReference type="Proteomes" id="UP000298663"/>
    </source>
</evidence>
<dbReference type="InterPro" id="IPR029021">
    <property type="entry name" value="Prot-tyrosine_phosphatase-like"/>
</dbReference>
<dbReference type="GO" id="GO:0048870">
    <property type="term" value="P:cell motility"/>
    <property type="evidence" value="ECO:0007669"/>
    <property type="project" value="TreeGrafter"/>
</dbReference>
<dbReference type="InterPro" id="IPR016130">
    <property type="entry name" value="Tyr_Pase_AS"/>
</dbReference>
<dbReference type="InterPro" id="IPR051281">
    <property type="entry name" value="Dual-spec_lipid-protein_phosph"/>
</dbReference>
<dbReference type="PROSITE" id="PS51181">
    <property type="entry name" value="PPASE_TENSIN"/>
    <property type="match status" value="1"/>
</dbReference>
<comment type="similarity">
    <text evidence="3">Belongs to the PTEN phosphatase protein family.</text>
</comment>
<comment type="caution">
    <text evidence="12">The sequence shown here is derived from an EMBL/GenBank/DDBJ whole genome shotgun (WGS) entry which is preliminary data.</text>
</comment>
<evidence type="ECO:0000256" key="1">
    <source>
        <dbReference type="ARBA" id="ARBA00004487"/>
    </source>
</evidence>
<dbReference type="GO" id="GO:0043491">
    <property type="term" value="P:phosphatidylinositol 3-kinase/protein kinase B signal transduction"/>
    <property type="evidence" value="ECO:0007669"/>
    <property type="project" value="TreeGrafter"/>
</dbReference>
<evidence type="ECO:0000259" key="10">
    <source>
        <dbReference type="PROSITE" id="PS50056"/>
    </source>
</evidence>
<accession>A0A4V6I8M9</accession>
<evidence type="ECO:0000256" key="2">
    <source>
        <dbReference type="ARBA" id="ARBA00004496"/>
    </source>
</evidence>
<evidence type="ECO:0000256" key="8">
    <source>
        <dbReference type="ARBA" id="ARBA00023273"/>
    </source>
</evidence>
<dbReference type="InterPro" id="IPR014020">
    <property type="entry name" value="Tensin_C2-dom"/>
</dbReference>
<keyword evidence="7" id="KW-0443">Lipid metabolism</keyword>
<evidence type="ECO:0000259" key="11">
    <source>
        <dbReference type="PROSITE" id="PS51181"/>
    </source>
</evidence>
<dbReference type="GO" id="GO:0016314">
    <property type="term" value="F:phosphatidylinositol-3,4,5-trisphosphate 3-phosphatase activity"/>
    <property type="evidence" value="ECO:0007669"/>
    <property type="project" value="TreeGrafter"/>
</dbReference>
<dbReference type="OrthoDB" id="16692at2759"/>
<keyword evidence="13" id="KW-1185">Reference proteome</keyword>
<dbReference type="Gene3D" id="3.90.190.10">
    <property type="entry name" value="Protein tyrosine phosphatase superfamily"/>
    <property type="match status" value="1"/>
</dbReference>
<dbReference type="GO" id="GO:0046856">
    <property type="term" value="P:phosphatidylinositol dephosphorylation"/>
    <property type="evidence" value="ECO:0007669"/>
    <property type="project" value="TreeGrafter"/>
</dbReference>
<dbReference type="InterPro" id="IPR003595">
    <property type="entry name" value="Tyr_Pase_cat"/>
</dbReference>
<dbReference type="EMBL" id="CM016762">
    <property type="protein sequence ID" value="TMS38813.1"/>
    <property type="molecule type" value="Genomic_DNA"/>
</dbReference>
<dbReference type="PANTHER" id="PTHR12305">
    <property type="entry name" value="PHOSPHATASE WITH HOMOLOGY TO TENSIN"/>
    <property type="match status" value="1"/>
</dbReference>
<dbReference type="PANTHER" id="PTHR12305:SF81">
    <property type="entry name" value="PHOSPHATIDYLINOSITOL 3,4,5-TRISPHOSPHATE 3-PHOSPHATASE AND DUAL-SPECIFICITY PROTEIN PHOSPHATASE PTEN"/>
    <property type="match status" value="1"/>
</dbReference>
<feature type="compositionally biased region" description="Low complexity" evidence="9">
    <location>
        <begin position="58"/>
        <end position="67"/>
    </location>
</feature>
<dbReference type="GO" id="GO:0005634">
    <property type="term" value="C:nucleus"/>
    <property type="evidence" value="ECO:0007669"/>
    <property type="project" value="TreeGrafter"/>
</dbReference>